<evidence type="ECO:0000256" key="1">
    <source>
        <dbReference type="SAM" id="MobiDB-lite"/>
    </source>
</evidence>
<evidence type="ECO:0000313" key="2">
    <source>
        <dbReference type="Proteomes" id="UP000036681"/>
    </source>
</evidence>
<keyword evidence="2" id="KW-1185">Reference proteome</keyword>
<proteinExistence type="predicted"/>
<sequence length="175" mass="20452">MTMRLQSSAELLALPNYFNVIRAIFNEHPNEKLKCPNETCSREFTNTQSIISHAQNCALTKTRRSRKKDSSSPNRAHKKREAPKQYECYRDYKGHASSWAVLSTADKMSLITNEFERSKIKRIPCLNPDCSLRMKEVDEVLDHVNRCYLPEYFTYLVSFFDYRIFFEVNIGSSFG</sequence>
<dbReference type="Proteomes" id="UP000036681">
    <property type="component" value="Unplaced"/>
</dbReference>
<name>A0A0M3HZV6_ASCLU</name>
<feature type="region of interest" description="Disordered" evidence="1">
    <location>
        <begin position="59"/>
        <end position="82"/>
    </location>
</feature>
<reference evidence="3" key="1">
    <citation type="submission" date="2017-02" db="UniProtKB">
        <authorList>
            <consortium name="WormBaseParasite"/>
        </authorList>
    </citation>
    <scope>IDENTIFICATION</scope>
</reference>
<dbReference type="AlphaFoldDB" id="A0A0M3HZV6"/>
<protein>
    <submittedName>
        <fullName evidence="3">C2H2-type domain-containing protein</fullName>
    </submittedName>
</protein>
<accession>A0A0M3HZV6</accession>
<dbReference type="WBParaSite" id="ALUE_0000930701-mRNA-1">
    <property type="protein sequence ID" value="ALUE_0000930701-mRNA-1"/>
    <property type="gene ID" value="ALUE_0000930701"/>
</dbReference>
<organism evidence="2 3">
    <name type="scientific">Ascaris lumbricoides</name>
    <name type="common">Giant roundworm</name>
    <dbReference type="NCBI Taxonomy" id="6252"/>
    <lineage>
        <taxon>Eukaryota</taxon>
        <taxon>Metazoa</taxon>
        <taxon>Ecdysozoa</taxon>
        <taxon>Nematoda</taxon>
        <taxon>Chromadorea</taxon>
        <taxon>Rhabditida</taxon>
        <taxon>Spirurina</taxon>
        <taxon>Ascaridomorpha</taxon>
        <taxon>Ascaridoidea</taxon>
        <taxon>Ascarididae</taxon>
        <taxon>Ascaris</taxon>
    </lineage>
</organism>
<evidence type="ECO:0000313" key="3">
    <source>
        <dbReference type="WBParaSite" id="ALUE_0000930701-mRNA-1"/>
    </source>
</evidence>